<name>A0A1F8BC97_9BACT</name>
<feature type="compositionally biased region" description="Polar residues" evidence="1">
    <location>
        <begin position="190"/>
        <end position="213"/>
    </location>
</feature>
<dbReference type="AlphaFoldDB" id="A0A1F8BC97"/>
<feature type="domain" description="LTD" evidence="3">
    <location>
        <begin position="22"/>
        <end position="119"/>
    </location>
</feature>
<keyword evidence="2" id="KW-1133">Transmembrane helix</keyword>
<sequence length="286" mass="30185">MLIINSKIKTALILTLFLLIFSTSTINAQVVINEYLPHPSSGNDWIEIYSPTDLDISGYILRDTTSDIVKLPSGVIIGPSKSTSCYLDVGNRLNNGGDTILILKADGLPPAVDEHSYSSDPGVDVSWCRTPDGGLWASCTAITKTSIECGSLVPSPSPTPELIQTPRPAPTPTKTPAPTLPKSPTPVPTQKPTATPKSTLQPTVKATPTPNASETEEPRQGNDVALITLENNTPSPAVEVAGASDEQNSFPALALLPILGGLGLVGASILSLYKQRLELKKLLGNF</sequence>
<feature type="transmembrane region" description="Helical" evidence="2">
    <location>
        <begin position="252"/>
        <end position="273"/>
    </location>
</feature>
<gene>
    <name evidence="4" type="ORF">A2961_03815</name>
</gene>
<dbReference type="STRING" id="1802519.A2961_03815"/>
<comment type="caution">
    <text evidence="4">The sequence shown here is derived from an EMBL/GenBank/DDBJ whole genome shotgun (WGS) entry which is preliminary data.</text>
</comment>
<keyword evidence="2" id="KW-0472">Membrane</keyword>
<dbReference type="InterPro" id="IPR001322">
    <property type="entry name" value="Lamin_tail_dom"/>
</dbReference>
<accession>A0A1F8BC97</accession>
<evidence type="ECO:0000256" key="1">
    <source>
        <dbReference type="SAM" id="MobiDB-lite"/>
    </source>
</evidence>
<dbReference type="PROSITE" id="PS51841">
    <property type="entry name" value="LTD"/>
    <property type="match status" value="1"/>
</dbReference>
<protein>
    <recommendedName>
        <fullName evidence="3">LTD domain-containing protein</fullName>
    </recommendedName>
</protein>
<keyword evidence="2" id="KW-0812">Transmembrane</keyword>
<proteinExistence type="predicted"/>
<dbReference type="Pfam" id="PF00932">
    <property type="entry name" value="LTD"/>
    <property type="match status" value="1"/>
</dbReference>
<reference evidence="4 5" key="1">
    <citation type="journal article" date="2016" name="Nat. Commun.">
        <title>Thousands of microbial genomes shed light on interconnected biogeochemical processes in an aquifer system.</title>
        <authorList>
            <person name="Anantharaman K."/>
            <person name="Brown C.T."/>
            <person name="Hug L.A."/>
            <person name="Sharon I."/>
            <person name="Castelle C.J."/>
            <person name="Probst A.J."/>
            <person name="Thomas B.C."/>
            <person name="Singh A."/>
            <person name="Wilkins M.J."/>
            <person name="Karaoz U."/>
            <person name="Brodie E.L."/>
            <person name="Williams K.H."/>
            <person name="Hubbard S.S."/>
            <person name="Banfield J.F."/>
        </authorList>
    </citation>
    <scope>NUCLEOTIDE SEQUENCE [LARGE SCALE GENOMIC DNA]</scope>
</reference>
<dbReference type="Proteomes" id="UP000177082">
    <property type="component" value="Unassembled WGS sequence"/>
</dbReference>
<feature type="compositionally biased region" description="Pro residues" evidence="1">
    <location>
        <begin position="167"/>
        <end position="189"/>
    </location>
</feature>
<dbReference type="InterPro" id="IPR036415">
    <property type="entry name" value="Lamin_tail_dom_sf"/>
</dbReference>
<evidence type="ECO:0000313" key="4">
    <source>
        <dbReference type="EMBL" id="OGM61643.1"/>
    </source>
</evidence>
<dbReference type="EMBL" id="MGHF01000034">
    <property type="protein sequence ID" value="OGM61643.1"/>
    <property type="molecule type" value="Genomic_DNA"/>
</dbReference>
<dbReference type="SUPFAM" id="SSF74853">
    <property type="entry name" value="Lamin A/C globular tail domain"/>
    <property type="match status" value="1"/>
</dbReference>
<evidence type="ECO:0000256" key="2">
    <source>
        <dbReference type="SAM" id="Phobius"/>
    </source>
</evidence>
<feature type="region of interest" description="Disordered" evidence="1">
    <location>
        <begin position="151"/>
        <end position="219"/>
    </location>
</feature>
<evidence type="ECO:0000313" key="5">
    <source>
        <dbReference type="Proteomes" id="UP000177082"/>
    </source>
</evidence>
<evidence type="ECO:0000259" key="3">
    <source>
        <dbReference type="PROSITE" id="PS51841"/>
    </source>
</evidence>
<organism evidence="4 5">
    <name type="scientific">Candidatus Woesebacteria bacterium RIFCSPLOWO2_01_FULL_39_21</name>
    <dbReference type="NCBI Taxonomy" id="1802519"/>
    <lineage>
        <taxon>Bacteria</taxon>
        <taxon>Candidatus Woeseibacteriota</taxon>
    </lineage>
</organism>